<gene>
    <name evidence="1" type="ORF">DPEC_G00203560</name>
</gene>
<evidence type="ECO:0000313" key="1">
    <source>
        <dbReference type="EMBL" id="KAJ8000315.1"/>
    </source>
</evidence>
<accession>A0ACC2G9T5</accession>
<reference evidence="1" key="1">
    <citation type="submission" date="2021-05" db="EMBL/GenBank/DDBJ databases">
        <authorList>
            <person name="Pan Q."/>
            <person name="Jouanno E."/>
            <person name="Zahm M."/>
            <person name="Klopp C."/>
            <person name="Cabau C."/>
            <person name="Louis A."/>
            <person name="Berthelot C."/>
            <person name="Parey E."/>
            <person name="Roest Crollius H."/>
            <person name="Montfort J."/>
            <person name="Robinson-Rechavi M."/>
            <person name="Bouchez O."/>
            <person name="Lampietro C."/>
            <person name="Lopez Roques C."/>
            <person name="Donnadieu C."/>
            <person name="Postlethwait J."/>
            <person name="Bobe J."/>
            <person name="Dillon D."/>
            <person name="Chandos A."/>
            <person name="von Hippel F."/>
            <person name="Guiguen Y."/>
        </authorList>
    </citation>
    <scope>NUCLEOTIDE SEQUENCE</scope>
    <source>
        <strain evidence="1">YG-Jan2019</strain>
    </source>
</reference>
<organism evidence="1 2">
    <name type="scientific">Dallia pectoralis</name>
    <name type="common">Alaska blackfish</name>
    <dbReference type="NCBI Taxonomy" id="75939"/>
    <lineage>
        <taxon>Eukaryota</taxon>
        <taxon>Metazoa</taxon>
        <taxon>Chordata</taxon>
        <taxon>Craniata</taxon>
        <taxon>Vertebrata</taxon>
        <taxon>Euteleostomi</taxon>
        <taxon>Actinopterygii</taxon>
        <taxon>Neopterygii</taxon>
        <taxon>Teleostei</taxon>
        <taxon>Protacanthopterygii</taxon>
        <taxon>Esociformes</taxon>
        <taxon>Umbridae</taxon>
        <taxon>Dallia</taxon>
    </lineage>
</organism>
<dbReference type="Proteomes" id="UP001157502">
    <property type="component" value="Chromosome 16"/>
</dbReference>
<dbReference type="EMBL" id="CM055743">
    <property type="protein sequence ID" value="KAJ8000315.1"/>
    <property type="molecule type" value="Genomic_DNA"/>
</dbReference>
<feature type="non-terminal residue" evidence="1">
    <location>
        <position position="1"/>
    </location>
</feature>
<sequence>LLSSFVSDRSESSALLFLVVVVTLVFLICFSRFGFFEPPFPVSAESKRAPLRTQAPDRPCVRTHATDRFVHLHLDMFFVLSINNTQQAFLIGPVSPFVPIPKRVPRKEEYVRRRTVVEDIRGEKKEYGNIYWWWWWWRWGESWLNVV</sequence>
<proteinExistence type="predicted"/>
<protein>
    <submittedName>
        <fullName evidence="1">Uncharacterized protein</fullName>
    </submittedName>
</protein>
<keyword evidence="2" id="KW-1185">Reference proteome</keyword>
<comment type="caution">
    <text evidence="1">The sequence shown here is derived from an EMBL/GenBank/DDBJ whole genome shotgun (WGS) entry which is preliminary data.</text>
</comment>
<evidence type="ECO:0000313" key="2">
    <source>
        <dbReference type="Proteomes" id="UP001157502"/>
    </source>
</evidence>
<name>A0ACC2G9T5_DALPE</name>